<gene>
    <name evidence="2" type="ORF">Amac_055660</name>
</gene>
<organism evidence="2 3">
    <name type="scientific">Acrocarpospora macrocephala</name>
    <dbReference type="NCBI Taxonomy" id="150177"/>
    <lineage>
        <taxon>Bacteria</taxon>
        <taxon>Bacillati</taxon>
        <taxon>Actinomycetota</taxon>
        <taxon>Actinomycetes</taxon>
        <taxon>Streptosporangiales</taxon>
        <taxon>Streptosporangiaceae</taxon>
        <taxon>Acrocarpospora</taxon>
    </lineage>
</organism>
<keyword evidence="3" id="KW-1185">Reference proteome</keyword>
<dbReference type="EMBL" id="BLAE01000034">
    <property type="protein sequence ID" value="GES11969.1"/>
    <property type="molecule type" value="Genomic_DNA"/>
</dbReference>
<name>A0A5M3WVF4_9ACTN</name>
<protein>
    <submittedName>
        <fullName evidence="2">Lantibiotic biosynthesis protein</fullName>
    </submittedName>
</protein>
<dbReference type="Proteomes" id="UP000331127">
    <property type="component" value="Unassembled WGS sequence"/>
</dbReference>
<evidence type="ECO:0000313" key="2">
    <source>
        <dbReference type="EMBL" id="GES11969.1"/>
    </source>
</evidence>
<dbReference type="NCBIfam" id="TIGR03891">
    <property type="entry name" value="thiopep_ocin"/>
    <property type="match status" value="1"/>
</dbReference>
<dbReference type="RefSeq" id="WP_218041309.1">
    <property type="nucleotide sequence ID" value="NZ_BAAAHL010000030.1"/>
</dbReference>
<evidence type="ECO:0000259" key="1">
    <source>
        <dbReference type="Pfam" id="PF14028"/>
    </source>
</evidence>
<reference evidence="2 3" key="1">
    <citation type="submission" date="2019-10" db="EMBL/GenBank/DDBJ databases">
        <title>Whole genome shotgun sequence of Acrocarpospora macrocephala NBRC 16266.</title>
        <authorList>
            <person name="Ichikawa N."/>
            <person name="Kimura A."/>
            <person name="Kitahashi Y."/>
            <person name="Komaki H."/>
            <person name="Oguchi A."/>
        </authorList>
    </citation>
    <scope>NUCLEOTIDE SEQUENCE [LARGE SCALE GENOMIC DNA]</scope>
    <source>
        <strain evidence="2 3">NBRC 16266</strain>
    </source>
</reference>
<feature type="domain" description="Thiopeptide-type bacteriocin biosynthesis" evidence="1">
    <location>
        <begin position="7"/>
        <end position="329"/>
    </location>
</feature>
<dbReference type="Pfam" id="PF14028">
    <property type="entry name" value="Lant_dehydr_C"/>
    <property type="match status" value="1"/>
</dbReference>
<dbReference type="AlphaFoldDB" id="A0A5M3WVF4"/>
<sequence length="340" mass="39011">MNRDPKWISLHIFYSSNSDPMLVECVAPLIQRLRDKQLIQRYFFIKYWLEGPHVRLRLRPAPGVPAEAVRAEVEPEVDAFLARRPALYELDGEDMGDFYQRMYVAEYGEEGWDDTYGNDGMPHRPNNSRHYIDYEPEYHRYGGPDGIELAEWHFEKSSDTVLHLLATANVHVRSVLMGLSFQLSMAMCLVFLERPDEVALFLERYRSRWESQYVDGMEDWQRRYKSSYGRMAPVLADRLSRIIAAVRDPDGMGVTPFEREWITHCQELRDRVRKLAADGLPFGGGPDRMVVDPDAALRALLGSFVHMTNNRLGASILDEVYLSYLGARTLNALEAGGSAA</sequence>
<comment type="caution">
    <text evidence="2">The sequence shown here is derived from an EMBL/GenBank/DDBJ whole genome shotgun (WGS) entry which is preliminary data.</text>
</comment>
<evidence type="ECO:0000313" key="3">
    <source>
        <dbReference type="Proteomes" id="UP000331127"/>
    </source>
</evidence>
<proteinExistence type="predicted"/>
<dbReference type="InterPro" id="IPR023809">
    <property type="entry name" value="Thiopep_bacteriocin_synth_dom"/>
</dbReference>
<accession>A0A5M3WVF4</accession>